<keyword evidence="1" id="KW-0472">Membrane</keyword>
<comment type="caution">
    <text evidence="2">The sequence shown here is derived from an EMBL/GenBank/DDBJ whole genome shotgun (WGS) entry which is preliminary data.</text>
</comment>
<evidence type="ECO:0000313" key="2">
    <source>
        <dbReference type="EMBL" id="GAC50985.1"/>
    </source>
</evidence>
<dbReference type="OrthoDB" id="3453448at2"/>
<accession>L7KQ81</accession>
<organism evidence="2 3">
    <name type="scientific">Gordonia aichiensis NBRC 108223</name>
    <dbReference type="NCBI Taxonomy" id="1220583"/>
    <lineage>
        <taxon>Bacteria</taxon>
        <taxon>Bacillati</taxon>
        <taxon>Actinomycetota</taxon>
        <taxon>Actinomycetes</taxon>
        <taxon>Mycobacteriales</taxon>
        <taxon>Gordoniaceae</taxon>
        <taxon>Gordonia</taxon>
    </lineage>
</organism>
<keyword evidence="1" id="KW-1133">Transmembrane helix</keyword>
<reference evidence="2 3" key="1">
    <citation type="submission" date="2012-12" db="EMBL/GenBank/DDBJ databases">
        <title>Whole genome shotgun sequence of Gordonia aichiensis NBRC 108223.</title>
        <authorList>
            <person name="Isaki-Nakamura S."/>
            <person name="Hosoyama A."/>
            <person name="Tsuchikane K."/>
            <person name="Ando Y."/>
            <person name="Baba S."/>
            <person name="Ohji S."/>
            <person name="Hamada M."/>
            <person name="Tamura T."/>
            <person name="Yamazoe A."/>
            <person name="Yamazaki S."/>
            <person name="Fujita N."/>
        </authorList>
    </citation>
    <scope>NUCLEOTIDE SEQUENCE [LARGE SCALE GENOMIC DNA]</scope>
    <source>
        <strain evidence="2 3">NBRC 108223</strain>
    </source>
</reference>
<dbReference type="Proteomes" id="UP000010988">
    <property type="component" value="Unassembled WGS sequence"/>
</dbReference>
<dbReference type="AlphaFoldDB" id="L7KQ81"/>
<gene>
    <name evidence="2" type="ORF">GOACH_36_00070</name>
</gene>
<proteinExistence type="predicted"/>
<dbReference type="STRING" id="1220583.GOACH_36_00070"/>
<evidence type="ECO:0000313" key="3">
    <source>
        <dbReference type="Proteomes" id="UP000010988"/>
    </source>
</evidence>
<sequence length="381" mass="41513">MRDPYTRIVNLKLVIGAVLLSVVGLALMAYGSYLDSLDRSGFISALSSNIGGTLLIAGIVGIALDQWLDRDRGASLGNLIEKVMLRVMAKLVPALRDSVIQAFADNVNNLSVVASNELLDNLARNALALRLGDANFAEDIYDDVRDQAVASAERWRDTRISMQLSPDVSILPVATGRGSSASSPPLFTLTVRYEYTVVPTVQVRKFTAVSDTTEYRSLIDDPSETSVWYINPGTGVHGADKHAFELVDFAVDGLPQQIRRSARVNGQSYAVNLGSEVIDAKQPVTLSYTYRTILRQAGHMVHVDVEQPSKGLDVDLDYGDCGIAEIRLIPFIASSKQVRSHVMPPSVPEKTVSIGFDGWVMPKQGVVAVWILASELPDRRT</sequence>
<keyword evidence="1" id="KW-0812">Transmembrane</keyword>
<dbReference type="RefSeq" id="WP_005179836.1">
    <property type="nucleotide sequence ID" value="NZ_BANR01000036.1"/>
</dbReference>
<dbReference type="EMBL" id="BANR01000036">
    <property type="protein sequence ID" value="GAC50985.1"/>
    <property type="molecule type" value="Genomic_DNA"/>
</dbReference>
<feature type="transmembrane region" description="Helical" evidence="1">
    <location>
        <begin position="42"/>
        <end position="64"/>
    </location>
</feature>
<feature type="transmembrane region" description="Helical" evidence="1">
    <location>
        <begin position="12"/>
        <end position="30"/>
    </location>
</feature>
<dbReference type="eggNOG" id="ENOG502ZB7D">
    <property type="taxonomic scope" value="Bacteria"/>
</dbReference>
<protein>
    <submittedName>
        <fullName evidence="2">Uncharacterized protein</fullName>
    </submittedName>
</protein>
<keyword evidence="3" id="KW-1185">Reference proteome</keyword>
<evidence type="ECO:0000256" key="1">
    <source>
        <dbReference type="SAM" id="Phobius"/>
    </source>
</evidence>
<name>L7KQ81_9ACTN</name>